<evidence type="ECO:0000256" key="3">
    <source>
        <dbReference type="ARBA" id="ARBA00022692"/>
    </source>
</evidence>
<dbReference type="Gene3D" id="1.10.472.80">
    <property type="entry name" value="Ypt/Rab-GAP domain of gyp1p, domain 3"/>
    <property type="match status" value="1"/>
</dbReference>
<dbReference type="PROSITE" id="PS50086">
    <property type="entry name" value="TBC_RABGAP"/>
    <property type="match status" value="1"/>
</dbReference>
<comment type="caution">
    <text evidence="12">The sequence shown here is derived from an EMBL/GenBank/DDBJ whole genome shotgun (WGS) entry which is preliminary data.</text>
</comment>
<feature type="transmembrane region" description="Helical" evidence="8">
    <location>
        <begin position="1253"/>
        <end position="1275"/>
    </location>
</feature>
<dbReference type="InterPro" id="IPR050302">
    <property type="entry name" value="Rab_GAP_TBC_domain"/>
</dbReference>
<evidence type="ECO:0000256" key="2">
    <source>
        <dbReference type="ARBA" id="ARBA00022468"/>
    </source>
</evidence>
<name>A0A1B8AFK9_FUSPO</name>
<sequence length="1436" mass="158361">MDARVGESLHEPLPLTASTERDSIARDPAPETPKMAHDSLVTVRLSEPDPIVLDSPIANSVADTDQTTPTKDPTDDLVDIPVSPLSPKHSLLEDDKNESLDDESKTLIKEEAVDTGALRISIANMPPPILTTRTLQDELADDDNSSDDQDEVNWEKLERKEDEQTKDEETDNSTALLLARLEQENAKLATNPKSVKVQGVDRATAERSAVSRPRPPSMAQLRQMVQGPTPPALRYSMLPPPPMTDLEFYAALVKDYQQTAARLPTLLSNKIRKGIPPPLRGVVWQSMSGARDAMLEDQFDRFLGETSPYEVIIGKDLGRSFPGVDMFRDPDGDGQRMLGRVLKCFSLYDTKIGYCQGLAFLVGPLLMHMPDKQAFCVLVRLMEQYDLRACFLPDLSGLHVRIFQFKELLRQSLPVLSNHLDELQVDPAYVSQWFLSFFAVTCPLPMLFRIYDVIFAEGASETLMRVALSLMRKNEARLLACTEMEDVMQLLLSRGLWDCYHYNADEFVQDFVGLSGAVTAENMQQLEQSYRDSKAAATNPVRGSEITTAASRFLGRIWASSNNNKSSNLSPGTSAPARPSSILRRTASKQSLASTLNSMEASSASVTSSTSTDATTMSRDSSNTEDRRDSTPVGNKTIATHKNTDERNLHSQIEDLLTALSELQRNHSLLSNQLQREREDRQEDQKAVQSLLNGLRQKADLTLSRSNSPQVTESSDKEDGPGNEEDESTKPSHKATVDSSEDESPKEEPKPVEDLESLLKIVEERFQVDEAKRQSSMLVSKSQLQDELNYAKNQLAAALSQSQEYKRQILDLNHEMSGVKEQLRESHTHVRSLHQDKQRLEKQIHGLKSRVSSASSAHETTKEVEVDRSSKTGGGLREFKLNRSKTTPPQPHPFRHQHQHQHQHEQETEATSKFNKRLSSLPRGHVTSVPTVTTTGPAPSQSEHEALLAELVQAKTAEAVAKQEAEEARQKLESIRKSHGLSRSVSGHSSSASQSGPGGVFGLLTGHGSPAANDVAMKPTSGNAGSPGSGGSFWGWRSIALFRTFSPESHPFFNFATHRRYFRKRTTSLRTKSLRQIFEMADSSPAANGNSLLETTKTNAAAAYQSVANGPVAQNVYGHTQKASTELSNLAASRRTPATPAATGQPLTHYHSFFSELLSWNNPRASAIAYATIVSAIFAARYLDVLRWSLKTSWMVLGVTILAEVLGKVVLNNGLATQVRPRRYYTVPRETLDAVIGDVHELINFFVIEAQRIIFAENVAASAAAFVAAFISYYLVKLVPVWGLSLIGTTVAFVVPLIYTSNQELIDEQLHHASELINSQTAQIQSVASKQMEQVSNISKQYVGDYSDKVQGLLQGKTPSRQKIDMPQNSNSALSAKQPQFPSPPTDEPIASTNPPQIPTPAALREEINEPTAIDTAAPELPHEDVVPAKEPMLAS</sequence>
<accession>A0A1B8AFK9</accession>
<dbReference type="FunFam" id="1.10.10.750:FF:000003">
    <property type="entry name" value="GTPase activating protein (Evi5)"/>
    <property type="match status" value="1"/>
</dbReference>
<dbReference type="Gene3D" id="1.10.10.750">
    <property type="entry name" value="Ypt/Rab-GAP domain of gyp1p, domain 1"/>
    <property type="match status" value="1"/>
</dbReference>
<dbReference type="EMBL" id="LYXU01000004">
    <property type="protein sequence ID" value="OBS19261.1"/>
    <property type="molecule type" value="Genomic_DNA"/>
</dbReference>
<feature type="compositionally biased region" description="Polar residues" evidence="9">
    <location>
        <begin position="588"/>
        <end position="597"/>
    </location>
</feature>
<evidence type="ECO:0000313" key="12">
    <source>
        <dbReference type="EMBL" id="OBS19261.1"/>
    </source>
</evidence>
<feature type="compositionally biased region" description="Low complexity" evidence="9">
    <location>
        <begin position="598"/>
        <end position="621"/>
    </location>
</feature>
<dbReference type="Pfam" id="PF23436">
    <property type="entry name" value="RabGap-TBC_2"/>
    <property type="match status" value="1"/>
</dbReference>
<feature type="region of interest" description="Disordered" evidence="9">
    <location>
        <begin position="962"/>
        <end position="1006"/>
    </location>
</feature>
<proteinExistence type="predicted"/>
<feature type="compositionally biased region" description="Low complexity" evidence="9">
    <location>
        <begin position="926"/>
        <end position="935"/>
    </location>
</feature>
<feature type="compositionally biased region" description="Basic and acidic residues" evidence="9">
    <location>
        <begin position="962"/>
        <end position="976"/>
    </location>
</feature>
<keyword evidence="3 8" id="KW-0812">Transmembrane</keyword>
<evidence type="ECO:0000256" key="1">
    <source>
        <dbReference type="ARBA" id="ARBA00004477"/>
    </source>
</evidence>
<feature type="region of interest" description="Disordered" evidence="9">
    <location>
        <begin position="845"/>
        <end position="942"/>
    </location>
</feature>
<dbReference type="PANTHER" id="PTHR47219">
    <property type="entry name" value="RAB GTPASE-ACTIVATING PROTEIN 1-LIKE"/>
    <property type="match status" value="1"/>
</dbReference>
<feature type="compositionally biased region" description="Acidic residues" evidence="9">
    <location>
        <begin position="138"/>
        <end position="152"/>
    </location>
</feature>
<evidence type="ECO:0000259" key="11">
    <source>
        <dbReference type="PROSITE" id="PS50845"/>
    </source>
</evidence>
<dbReference type="FunFam" id="1.10.8.270:FF:000001">
    <property type="entry name" value="TBC1 domain family member 1"/>
    <property type="match status" value="1"/>
</dbReference>
<keyword evidence="2" id="KW-0343">GTPase activation</keyword>
<dbReference type="SMART" id="SM00164">
    <property type="entry name" value="TBC"/>
    <property type="match status" value="1"/>
</dbReference>
<keyword evidence="4 8" id="KW-0256">Endoplasmic reticulum</keyword>
<dbReference type="SUPFAM" id="SSF47923">
    <property type="entry name" value="Ypt/Rab-GAP domain of gyp1p"/>
    <property type="match status" value="2"/>
</dbReference>
<evidence type="ECO:0000259" key="10">
    <source>
        <dbReference type="PROSITE" id="PS50086"/>
    </source>
</evidence>
<reference evidence="12 13" key="1">
    <citation type="submission" date="2016-06" db="EMBL/GenBank/DDBJ databases">
        <title>Living apart together: crosstalk between the core and supernumerary genomes in a fungal plant pathogen.</title>
        <authorList>
            <person name="Vanheule A."/>
            <person name="Audenaert K."/>
            <person name="Warris S."/>
            <person name="Van De Geest H."/>
            <person name="Schijlen E."/>
            <person name="Hofte M."/>
            <person name="De Saeger S."/>
            <person name="Haesaert G."/>
            <person name="Waalwijk C."/>
            <person name="Van Der Lee T."/>
        </authorList>
    </citation>
    <scope>NUCLEOTIDE SEQUENCE [LARGE SCALE GENOMIC DNA]</scope>
    <source>
        <strain evidence="12 13">2516</strain>
    </source>
</reference>
<feature type="compositionally biased region" description="Polar residues" evidence="9">
    <location>
        <begin position="1359"/>
        <end position="1380"/>
    </location>
</feature>
<evidence type="ECO:0000256" key="4">
    <source>
        <dbReference type="ARBA" id="ARBA00022824"/>
    </source>
</evidence>
<feature type="region of interest" description="Disordered" evidence="9">
    <location>
        <begin position="694"/>
        <end position="753"/>
    </location>
</feature>
<feature type="compositionally biased region" description="Low complexity" evidence="9">
    <location>
        <begin position="981"/>
        <end position="995"/>
    </location>
</feature>
<feature type="domain" description="Rab-GAP TBC" evidence="10">
    <location>
        <begin position="274"/>
        <end position="458"/>
    </location>
</feature>
<feature type="region of interest" description="Disordered" evidence="9">
    <location>
        <begin position="1"/>
        <end position="37"/>
    </location>
</feature>
<feature type="compositionally biased region" description="Polar residues" evidence="9">
    <location>
        <begin position="632"/>
        <end position="641"/>
    </location>
</feature>
<dbReference type="GO" id="GO:0005789">
    <property type="term" value="C:endoplasmic reticulum membrane"/>
    <property type="evidence" value="ECO:0007669"/>
    <property type="project" value="UniProtKB-SubCell"/>
</dbReference>
<feature type="compositionally biased region" description="Polar residues" evidence="9">
    <location>
        <begin position="703"/>
        <end position="713"/>
    </location>
</feature>
<dbReference type="InterPro" id="IPR003388">
    <property type="entry name" value="Reticulon"/>
</dbReference>
<dbReference type="PROSITE" id="PS50845">
    <property type="entry name" value="RETICULON"/>
    <property type="match status" value="1"/>
</dbReference>
<dbReference type="GO" id="GO:0031267">
    <property type="term" value="F:small GTPase binding"/>
    <property type="evidence" value="ECO:0007669"/>
    <property type="project" value="TreeGrafter"/>
</dbReference>
<gene>
    <name evidence="12" type="ORF">FPOA_10985</name>
</gene>
<comment type="subcellular location">
    <subcellularLocation>
        <location evidence="1 8">Endoplasmic reticulum membrane</location>
        <topology evidence="1 8">Multi-pass membrane protein</topology>
    </subcellularLocation>
</comment>
<feature type="transmembrane region" description="Helical" evidence="8">
    <location>
        <begin position="1281"/>
        <end position="1299"/>
    </location>
</feature>
<evidence type="ECO:0000313" key="13">
    <source>
        <dbReference type="Proteomes" id="UP000091967"/>
    </source>
</evidence>
<evidence type="ECO:0000256" key="5">
    <source>
        <dbReference type="ARBA" id="ARBA00022989"/>
    </source>
</evidence>
<feature type="region of interest" description="Disordered" evidence="9">
    <location>
        <begin position="50"/>
        <end position="105"/>
    </location>
</feature>
<feature type="region of interest" description="Disordered" evidence="9">
    <location>
        <begin position="564"/>
        <end position="649"/>
    </location>
</feature>
<evidence type="ECO:0000256" key="9">
    <source>
        <dbReference type="SAM" id="MobiDB-lite"/>
    </source>
</evidence>
<dbReference type="STRING" id="36050.A0A1B8AFK9"/>
<feature type="region of interest" description="Disordered" evidence="9">
    <location>
        <begin position="198"/>
        <end position="219"/>
    </location>
</feature>
<feature type="compositionally biased region" description="Basic and acidic residues" evidence="9">
    <location>
        <begin position="1"/>
        <end position="10"/>
    </location>
</feature>
<keyword evidence="13" id="KW-1185">Reference proteome</keyword>
<organism evidence="12 13">
    <name type="scientific">Fusarium poae</name>
    <dbReference type="NCBI Taxonomy" id="36050"/>
    <lineage>
        <taxon>Eukaryota</taxon>
        <taxon>Fungi</taxon>
        <taxon>Dikarya</taxon>
        <taxon>Ascomycota</taxon>
        <taxon>Pezizomycotina</taxon>
        <taxon>Sordariomycetes</taxon>
        <taxon>Hypocreomycetidae</taxon>
        <taxon>Hypocreales</taxon>
        <taxon>Nectriaceae</taxon>
        <taxon>Fusarium</taxon>
    </lineage>
</organism>
<evidence type="ECO:0000256" key="8">
    <source>
        <dbReference type="RuleBase" id="RU363132"/>
    </source>
</evidence>
<keyword evidence="6" id="KW-0175">Coiled coil</keyword>
<feature type="compositionally biased region" description="Basic and acidic residues" evidence="9">
    <location>
        <begin position="90"/>
        <end position="105"/>
    </location>
</feature>
<dbReference type="InterPro" id="IPR000195">
    <property type="entry name" value="Rab-GAP-TBC_dom"/>
</dbReference>
<dbReference type="Pfam" id="PF02453">
    <property type="entry name" value="Reticulon"/>
    <property type="match status" value="1"/>
</dbReference>
<dbReference type="GO" id="GO:0005096">
    <property type="term" value="F:GTPase activator activity"/>
    <property type="evidence" value="ECO:0007669"/>
    <property type="project" value="UniProtKB-KW"/>
</dbReference>
<dbReference type="Gene3D" id="1.10.8.270">
    <property type="entry name" value="putative rabgap domain of human tbc1 domain family member 14 like domains"/>
    <property type="match status" value="1"/>
</dbReference>
<feature type="compositionally biased region" description="Basic and acidic residues" evidence="9">
    <location>
        <begin position="859"/>
        <end position="870"/>
    </location>
</feature>
<dbReference type="InterPro" id="IPR035969">
    <property type="entry name" value="Rab-GAP_TBC_sf"/>
</dbReference>
<keyword evidence="5 8" id="KW-1133">Transmembrane helix</keyword>
<feature type="compositionally biased region" description="Basic and acidic residues" evidence="9">
    <location>
        <begin position="19"/>
        <end position="37"/>
    </location>
</feature>
<feature type="region of interest" description="Disordered" evidence="9">
    <location>
        <begin position="138"/>
        <end position="172"/>
    </location>
</feature>
<dbReference type="PANTHER" id="PTHR47219:SF9">
    <property type="entry name" value="GTPASE ACTIVATING PROTEIN AND CENTROSOME-ASSOCIATED, ISOFORM B"/>
    <property type="match status" value="1"/>
</dbReference>
<feature type="compositionally biased region" description="Basic and acidic residues" evidence="9">
    <location>
        <begin position="153"/>
        <end position="163"/>
    </location>
</feature>
<dbReference type="Proteomes" id="UP000091967">
    <property type="component" value="Unassembled WGS sequence"/>
</dbReference>
<evidence type="ECO:0000256" key="7">
    <source>
        <dbReference type="ARBA" id="ARBA00023136"/>
    </source>
</evidence>
<dbReference type="FunFam" id="1.10.472.80:FF:000027">
    <property type="entry name" value="GTPase activating protein (Evi5)"/>
    <property type="match status" value="1"/>
</dbReference>
<evidence type="ECO:0000256" key="6">
    <source>
        <dbReference type="ARBA" id="ARBA00023054"/>
    </source>
</evidence>
<feature type="domain" description="Reticulon" evidence="11">
    <location>
        <begin position="1154"/>
        <end position="1351"/>
    </location>
</feature>
<protein>
    <recommendedName>
        <fullName evidence="8">Reticulon-like protein</fullName>
    </recommendedName>
</protein>
<keyword evidence="7 8" id="KW-0472">Membrane</keyword>
<feature type="region of interest" description="Disordered" evidence="9">
    <location>
        <begin position="1359"/>
        <end position="1436"/>
    </location>
</feature>